<comment type="caution">
    <text evidence="2">The sequence shown here is derived from an EMBL/GenBank/DDBJ whole genome shotgun (WGS) entry which is preliminary data.</text>
</comment>
<feature type="signal peptide" evidence="1">
    <location>
        <begin position="1"/>
        <end position="21"/>
    </location>
</feature>
<evidence type="ECO:0000313" key="3">
    <source>
        <dbReference type="Proteomes" id="UP000606786"/>
    </source>
</evidence>
<sequence>MRNAKLFFYLMVALIRQLVIEHNCPYVVRLLPENARPGAAILDSLTKILLSKMQFKLVSREKKSLPEDGDNSETPSKLEVTVNKVLLFVWLDD</sequence>
<name>A0A811UCD6_CERCA</name>
<reference evidence="2" key="1">
    <citation type="submission" date="2020-11" db="EMBL/GenBank/DDBJ databases">
        <authorList>
            <person name="Whitehead M."/>
        </authorList>
    </citation>
    <scope>NUCLEOTIDE SEQUENCE</scope>
    <source>
        <strain evidence="2">EGII</strain>
    </source>
</reference>
<keyword evidence="1" id="KW-0732">Signal</keyword>
<gene>
    <name evidence="2" type="ORF">CCAP1982_LOCUS5150</name>
</gene>
<evidence type="ECO:0000256" key="1">
    <source>
        <dbReference type="SAM" id="SignalP"/>
    </source>
</evidence>
<proteinExistence type="predicted"/>
<keyword evidence="3" id="KW-1185">Reference proteome</keyword>
<feature type="chain" id="PRO_5032777788" evidence="1">
    <location>
        <begin position="22"/>
        <end position="93"/>
    </location>
</feature>
<evidence type="ECO:0000313" key="2">
    <source>
        <dbReference type="EMBL" id="CAD6996481.1"/>
    </source>
</evidence>
<accession>A0A811UCD6</accession>
<dbReference type="Proteomes" id="UP000606786">
    <property type="component" value="Unassembled WGS sequence"/>
</dbReference>
<dbReference type="EMBL" id="CAJHJT010000001">
    <property type="protein sequence ID" value="CAD6996481.1"/>
    <property type="molecule type" value="Genomic_DNA"/>
</dbReference>
<organism evidence="2 3">
    <name type="scientific">Ceratitis capitata</name>
    <name type="common">Mediterranean fruit fly</name>
    <name type="synonym">Tephritis capitata</name>
    <dbReference type="NCBI Taxonomy" id="7213"/>
    <lineage>
        <taxon>Eukaryota</taxon>
        <taxon>Metazoa</taxon>
        <taxon>Ecdysozoa</taxon>
        <taxon>Arthropoda</taxon>
        <taxon>Hexapoda</taxon>
        <taxon>Insecta</taxon>
        <taxon>Pterygota</taxon>
        <taxon>Neoptera</taxon>
        <taxon>Endopterygota</taxon>
        <taxon>Diptera</taxon>
        <taxon>Brachycera</taxon>
        <taxon>Muscomorpha</taxon>
        <taxon>Tephritoidea</taxon>
        <taxon>Tephritidae</taxon>
        <taxon>Ceratitis</taxon>
        <taxon>Ceratitis</taxon>
    </lineage>
</organism>
<protein>
    <submittedName>
        <fullName evidence="2">(Mediterranean fruit fly) hypothetical protein</fullName>
    </submittedName>
</protein>
<dbReference type="AlphaFoldDB" id="A0A811UCD6"/>